<accession>A0AAN9V8P4</accession>
<sequence length="99" mass="11451">MRFLPMNPLFTVGSYVHLTVRSSTSSGNNYRHDFEAPLRASPPHRPPRPVIEKLREKHFRTWRRNLRTRVRTAMLVSACVPQSPLPPPPPTGHSSWERT</sequence>
<dbReference type="EMBL" id="JAZDUA010000634">
    <property type="protein sequence ID" value="KAK7790374.1"/>
    <property type="molecule type" value="Genomic_DNA"/>
</dbReference>
<organism evidence="2 3">
    <name type="scientific">Gryllus longicercus</name>
    <dbReference type="NCBI Taxonomy" id="2509291"/>
    <lineage>
        <taxon>Eukaryota</taxon>
        <taxon>Metazoa</taxon>
        <taxon>Ecdysozoa</taxon>
        <taxon>Arthropoda</taxon>
        <taxon>Hexapoda</taxon>
        <taxon>Insecta</taxon>
        <taxon>Pterygota</taxon>
        <taxon>Neoptera</taxon>
        <taxon>Polyneoptera</taxon>
        <taxon>Orthoptera</taxon>
        <taxon>Ensifera</taxon>
        <taxon>Gryllidea</taxon>
        <taxon>Grylloidea</taxon>
        <taxon>Gryllidae</taxon>
        <taxon>Gryllinae</taxon>
        <taxon>Gryllus</taxon>
    </lineage>
</organism>
<protein>
    <submittedName>
        <fullName evidence="2">Uncharacterized protein</fullName>
    </submittedName>
</protein>
<evidence type="ECO:0000313" key="2">
    <source>
        <dbReference type="EMBL" id="KAK7790374.1"/>
    </source>
</evidence>
<name>A0AAN9V8P4_9ORTH</name>
<evidence type="ECO:0000256" key="1">
    <source>
        <dbReference type="SAM" id="MobiDB-lite"/>
    </source>
</evidence>
<comment type="caution">
    <text evidence="2">The sequence shown here is derived from an EMBL/GenBank/DDBJ whole genome shotgun (WGS) entry which is preliminary data.</text>
</comment>
<proteinExistence type="predicted"/>
<gene>
    <name evidence="2" type="ORF">R5R35_004151</name>
</gene>
<dbReference type="AlphaFoldDB" id="A0AAN9V8P4"/>
<reference evidence="2 3" key="1">
    <citation type="submission" date="2024-03" db="EMBL/GenBank/DDBJ databases">
        <title>The genome assembly and annotation of the cricket Gryllus longicercus Weissman &amp; Gray.</title>
        <authorList>
            <person name="Szrajer S."/>
            <person name="Gray D."/>
            <person name="Ylla G."/>
        </authorList>
    </citation>
    <scope>NUCLEOTIDE SEQUENCE [LARGE SCALE GENOMIC DNA]</scope>
    <source>
        <strain evidence="2">DAG 2021-001</strain>
        <tissue evidence="2">Whole body minus gut</tissue>
    </source>
</reference>
<keyword evidence="3" id="KW-1185">Reference proteome</keyword>
<feature type="region of interest" description="Disordered" evidence="1">
    <location>
        <begin position="80"/>
        <end position="99"/>
    </location>
</feature>
<evidence type="ECO:0000313" key="3">
    <source>
        <dbReference type="Proteomes" id="UP001378592"/>
    </source>
</evidence>
<feature type="region of interest" description="Disordered" evidence="1">
    <location>
        <begin position="24"/>
        <end position="49"/>
    </location>
</feature>
<dbReference type="Proteomes" id="UP001378592">
    <property type="component" value="Unassembled WGS sequence"/>
</dbReference>